<dbReference type="PIRSF" id="PIRSF006066">
    <property type="entry name" value="HI0050"/>
    <property type="match status" value="1"/>
</dbReference>
<sequence>MAILIFLFVLLLGILGGMPIAWSLLLCALALMGYLDLFDVQIMAQTLVNGADNFSLLAIPFFVLAGELMNAGGLSRRIVDLPMKLVGHRPGGLGYVGVLAAMIMASLSGSAVADTAAVAALLLPMMRAANYPHHRSAGLIACGGIIAPIIPPSIPFIIFGVSSGLSISRLFMAGIAPGIMLGLALMLTWWWQARRLALPCLPRADWRQVWQALRSGIWALMLPVIIIGGFRSGVFTPTEAGAVAAFYALLVAGIIYRELDGAALYAALVAAAKTTAVVMFLVSAAQVSAWLITVAELPQRVSALLLPLVDSPRLLFLVIMAAIMVIGMVMDLTPTILILTPVLLPLVKAAGIDPIYFGVMFVINCSIGLVTPPVGNVLNVIAGVAQLKFDEAVRGVSPYFLTLIGMLLLFILLPQLITAPLAWLLP</sequence>
<evidence type="ECO:0000256" key="7">
    <source>
        <dbReference type="RuleBase" id="RU369079"/>
    </source>
</evidence>
<evidence type="ECO:0000256" key="5">
    <source>
        <dbReference type="ARBA" id="ARBA00022989"/>
    </source>
</evidence>
<reference evidence="9 10" key="1">
    <citation type="submission" date="2016-06" db="EMBL/GenBank/DDBJ databases">
        <title>Complete genome sequence of Edwardsiella hoshinae ATCC 35051.</title>
        <authorList>
            <person name="Reichley S.R."/>
            <person name="Waldbieser G.C."/>
            <person name="Lawrence M.L."/>
            <person name="Griffin M.J."/>
        </authorList>
    </citation>
    <scope>NUCLEOTIDE SEQUENCE [LARGE SCALE GENOMIC DNA]</scope>
    <source>
        <strain evidence="9 10">ATCC 35051</strain>
    </source>
</reference>
<evidence type="ECO:0000256" key="1">
    <source>
        <dbReference type="ARBA" id="ARBA00004429"/>
    </source>
</evidence>
<name>A0ABN4STG1_9GAMM</name>
<feature type="transmembrane region" description="Helical" evidence="7">
    <location>
        <begin position="51"/>
        <end position="71"/>
    </location>
</feature>
<comment type="subcellular location">
    <subcellularLocation>
        <location evidence="1 7">Cell inner membrane</location>
        <topology evidence="1 7">Multi-pass membrane protein</topology>
    </subcellularLocation>
</comment>
<keyword evidence="4 7" id="KW-0812">Transmembrane</keyword>
<comment type="similarity">
    <text evidence="7">Belongs to the TRAP transporter large permease family.</text>
</comment>
<dbReference type="EMBL" id="CP016043">
    <property type="protein sequence ID" value="AOV95860.1"/>
    <property type="molecule type" value="Genomic_DNA"/>
</dbReference>
<dbReference type="RefSeq" id="WP_070244492.1">
    <property type="nucleotide sequence ID" value="NZ_CP016043.1"/>
</dbReference>
<evidence type="ECO:0000256" key="3">
    <source>
        <dbReference type="ARBA" id="ARBA00022519"/>
    </source>
</evidence>
<keyword evidence="10" id="KW-1185">Reference proteome</keyword>
<evidence type="ECO:0000259" key="8">
    <source>
        <dbReference type="Pfam" id="PF06808"/>
    </source>
</evidence>
<evidence type="ECO:0000256" key="6">
    <source>
        <dbReference type="ARBA" id="ARBA00023136"/>
    </source>
</evidence>
<dbReference type="InterPro" id="IPR004681">
    <property type="entry name" value="TRAP_DctM"/>
</dbReference>
<feature type="transmembrane region" description="Helical" evidence="7">
    <location>
        <begin position="355"/>
        <end position="378"/>
    </location>
</feature>
<feature type="transmembrane region" description="Helical" evidence="7">
    <location>
        <begin position="211"/>
        <end position="230"/>
    </location>
</feature>
<feature type="transmembrane region" description="Helical" evidence="7">
    <location>
        <begin position="237"/>
        <end position="256"/>
    </location>
</feature>
<comment type="function">
    <text evidence="7">Part of the tripartite ATP-independent periplasmic (TRAP) transport system.</text>
</comment>
<dbReference type="InterPro" id="IPR010656">
    <property type="entry name" value="DctM"/>
</dbReference>
<evidence type="ECO:0000313" key="10">
    <source>
        <dbReference type="Proteomes" id="UP000175893"/>
    </source>
</evidence>
<keyword evidence="6 7" id="KW-0472">Membrane</keyword>
<protein>
    <recommendedName>
        <fullName evidence="7">TRAP transporter large permease protein</fullName>
    </recommendedName>
</protein>
<feature type="domain" description="TRAP C4-dicarboxylate transport system permease DctM subunit" evidence="8">
    <location>
        <begin position="8"/>
        <end position="416"/>
    </location>
</feature>
<evidence type="ECO:0000313" key="9">
    <source>
        <dbReference type="EMBL" id="AOV95860.1"/>
    </source>
</evidence>
<keyword evidence="5 7" id="KW-1133">Transmembrane helix</keyword>
<feature type="transmembrane region" description="Helical" evidence="7">
    <location>
        <begin position="170"/>
        <end position="191"/>
    </location>
</feature>
<evidence type="ECO:0000256" key="2">
    <source>
        <dbReference type="ARBA" id="ARBA00022475"/>
    </source>
</evidence>
<gene>
    <name evidence="9" type="ORF">A9798_02110</name>
</gene>
<feature type="transmembrane region" description="Helical" evidence="7">
    <location>
        <begin position="262"/>
        <end position="293"/>
    </location>
</feature>
<dbReference type="NCBIfam" id="TIGR00786">
    <property type="entry name" value="dctM"/>
    <property type="match status" value="1"/>
</dbReference>
<feature type="transmembrane region" description="Helical" evidence="7">
    <location>
        <begin position="137"/>
        <end position="158"/>
    </location>
</feature>
<organism evidence="9 10">
    <name type="scientific">Edwardsiella hoshinae</name>
    <dbReference type="NCBI Taxonomy" id="93378"/>
    <lineage>
        <taxon>Bacteria</taxon>
        <taxon>Pseudomonadati</taxon>
        <taxon>Pseudomonadota</taxon>
        <taxon>Gammaproteobacteria</taxon>
        <taxon>Enterobacterales</taxon>
        <taxon>Hafniaceae</taxon>
        <taxon>Edwardsiella</taxon>
    </lineage>
</organism>
<accession>A0ABN4STG1</accession>
<feature type="transmembrane region" description="Helical" evidence="7">
    <location>
        <begin position="314"/>
        <end position="343"/>
    </location>
</feature>
<dbReference type="PANTHER" id="PTHR33362">
    <property type="entry name" value="SIALIC ACID TRAP TRANSPORTER PERMEASE PROTEIN SIAT-RELATED"/>
    <property type="match status" value="1"/>
</dbReference>
<dbReference type="PANTHER" id="PTHR33362:SF4">
    <property type="entry name" value="2,3-DIKETO-L-GULONATE TRAP TRANSPORTER LARGE PERMEASE PROTEIN YIAN"/>
    <property type="match status" value="1"/>
</dbReference>
<feature type="transmembrane region" description="Helical" evidence="7">
    <location>
        <begin position="399"/>
        <end position="425"/>
    </location>
</feature>
<keyword evidence="2" id="KW-1003">Cell membrane</keyword>
<dbReference type="Pfam" id="PF06808">
    <property type="entry name" value="DctM"/>
    <property type="match status" value="1"/>
</dbReference>
<comment type="subunit">
    <text evidence="7">The complex comprises the extracytoplasmic solute receptor protein and the two transmembrane proteins.</text>
</comment>
<keyword evidence="3 7" id="KW-0997">Cell inner membrane</keyword>
<keyword evidence="7" id="KW-0813">Transport</keyword>
<feature type="transmembrane region" description="Helical" evidence="7">
    <location>
        <begin position="92"/>
        <end position="125"/>
    </location>
</feature>
<comment type="caution">
    <text evidence="7">Lacks conserved residue(s) required for the propagation of feature annotation.</text>
</comment>
<proteinExistence type="inferred from homology"/>
<dbReference type="Proteomes" id="UP000175893">
    <property type="component" value="Chromosome"/>
</dbReference>
<evidence type="ECO:0000256" key="4">
    <source>
        <dbReference type="ARBA" id="ARBA00022692"/>
    </source>
</evidence>